<evidence type="ECO:0008006" key="4">
    <source>
        <dbReference type="Google" id="ProtNLM"/>
    </source>
</evidence>
<comment type="caution">
    <text evidence="2">The sequence shown here is derived from an EMBL/GenBank/DDBJ whole genome shotgun (WGS) entry which is preliminary data.</text>
</comment>
<dbReference type="Pfam" id="PF01019">
    <property type="entry name" value="G_glu_transpept"/>
    <property type="match status" value="1"/>
</dbReference>
<evidence type="ECO:0000313" key="3">
    <source>
        <dbReference type="Proteomes" id="UP001234178"/>
    </source>
</evidence>
<dbReference type="InterPro" id="IPR043137">
    <property type="entry name" value="GGT_ssub_C"/>
</dbReference>
<dbReference type="InterPro" id="IPR000101">
    <property type="entry name" value="GGT_peptidase"/>
</dbReference>
<keyword evidence="3" id="KW-1185">Reference proteome</keyword>
<evidence type="ECO:0000313" key="2">
    <source>
        <dbReference type="EMBL" id="KAK4015678.1"/>
    </source>
</evidence>
<sequence length="584" mass="63788">MKMKGFSRKHVALLVLFEFIIHASGNSGKHFSPPSPSRLGKYKTAAVSSDGIPCSKIGRDVLADGGNAVDAAIATVFCIGAVNPQSAGIGGGFFMTIYDPVERQTRCLNAREVAPINAHEDMFKGNSSISQRGGLAAAVPGELAGYWAAYQQYAKLPWSRLILPTAELIEEGIPVNKHLENSLKEFQKLIEAEPSMRIFVNEKSGKLKSYGDIVKNSRLAHTLRAIAHYGIDIFYKGTLGRRLVEDIQKRGGIITKEDLIQYRPEWMDPIKVELNNNITLYSMPSPGSGVLTAFMLNILDGNLVGDNASKVSHHLINYHRIAEAFKHAYAQRTKLADPHFVPEVHELTSNLSSEVMAAETWAKISDLFTFNDPGSYGAVTYSPDDHGTSHISVLDGNGMAVSLTSTVNLKFGAGWISEQTGILMNDQMDDFSSPNVINYFGLPPSPANFIKPGKRPMSSMTPTVIVNSTTGRVRLVIGAAGGTKITTATAYSIIRNLWFGETIKEAIDSKRMHHQLFPMSLEYEKGFPSRIVNDMMTRGHRATSKLHGDGAVVCGIAVETDGYIYGNSDWRKSGDVDGIDPVDF</sequence>
<evidence type="ECO:0000256" key="1">
    <source>
        <dbReference type="SAM" id="SignalP"/>
    </source>
</evidence>
<proteinExistence type="predicted"/>
<keyword evidence="1" id="KW-0732">Signal</keyword>
<dbReference type="Gene3D" id="1.10.246.130">
    <property type="match status" value="1"/>
</dbReference>
<dbReference type="PANTHER" id="PTHR11686:SF9">
    <property type="entry name" value="RE13973P"/>
    <property type="match status" value="1"/>
</dbReference>
<gene>
    <name evidence="2" type="ORF">OUZ56_030652</name>
</gene>
<dbReference type="Gene3D" id="3.60.20.40">
    <property type="match status" value="1"/>
</dbReference>
<dbReference type="NCBIfam" id="TIGR00066">
    <property type="entry name" value="g_glut_trans"/>
    <property type="match status" value="1"/>
</dbReference>
<protein>
    <recommendedName>
        <fullName evidence="4">Gamma-glutamyltranspeptidase 1</fullName>
    </recommendedName>
</protein>
<dbReference type="PRINTS" id="PR01210">
    <property type="entry name" value="GGTRANSPTASE"/>
</dbReference>
<dbReference type="InterPro" id="IPR043138">
    <property type="entry name" value="GGT_lsub"/>
</dbReference>
<organism evidence="2 3">
    <name type="scientific">Daphnia magna</name>
    <dbReference type="NCBI Taxonomy" id="35525"/>
    <lineage>
        <taxon>Eukaryota</taxon>
        <taxon>Metazoa</taxon>
        <taxon>Ecdysozoa</taxon>
        <taxon>Arthropoda</taxon>
        <taxon>Crustacea</taxon>
        <taxon>Branchiopoda</taxon>
        <taxon>Diplostraca</taxon>
        <taxon>Cladocera</taxon>
        <taxon>Anomopoda</taxon>
        <taxon>Daphniidae</taxon>
        <taxon>Daphnia</taxon>
    </lineage>
</organism>
<dbReference type="SUPFAM" id="SSF56235">
    <property type="entry name" value="N-terminal nucleophile aminohydrolases (Ntn hydrolases)"/>
    <property type="match status" value="1"/>
</dbReference>
<accession>A0ABQ9ZRX2</accession>
<dbReference type="InterPro" id="IPR029055">
    <property type="entry name" value="Ntn_hydrolases_N"/>
</dbReference>
<dbReference type="EMBL" id="JAOYFB010000005">
    <property type="protein sequence ID" value="KAK4015678.1"/>
    <property type="molecule type" value="Genomic_DNA"/>
</dbReference>
<feature type="signal peptide" evidence="1">
    <location>
        <begin position="1"/>
        <end position="25"/>
    </location>
</feature>
<dbReference type="PANTHER" id="PTHR11686">
    <property type="entry name" value="GAMMA GLUTAMYL TRANSPEPTIDASE"/>
    <property type="match status" value="1"/>
</dbReference>
<dbReference type="Proteomes" id="UP001234178">
    <property type="component" value="Unassembled WGS sequence"/>
</dbReference>
<reference evidence="2 3" key="1">
    <citation type="journal article" date="2023" name="Nucleic Acids Res.">
        <title>The hologenome of Daphnia magna reveals possible DNA methylation and microbiome-mediated evolution of the host genome.</title>
        <authorList>
            <person name="Chaturvedi A."/>
            <person name="Li X."/>
            <person name="Dhandapani V."/>
            <person name="Marshall H."/>
            <person name="Kissane S."/>
            <person name="Cuenca-Cambronero M."/>
            <person name="Asole G."/>
            <person name="Calvet F."/>
            <person name="Ruiz-Romero M."/>
            <person name="Marangio P."/>
            <person name="Guigo R."/>
            <person name="Rago D."/>
            <person name="Mirbahai L."/>
            <person name="Eastwood N."/>
            <person name="Colbourne J.K."/>
            <person name="Zhou J."/>
            <person name="Mallon E."/>
            <person name="Orsini L."/>
        </authorList>
    </citation>
    <scope>NUCLEOTIDE SEQUENCE [LARGE SCALE GENOMIC DNA]</scope>
    <source>
        <strain evidence="2">LRV0_1</strain>
    </source>
</reference>
<name>A0ABQ9ZRX2_9CRUS</name>
<feature type="chain" id="PRO_5047481649" description="Gamma-glutamyltranspeptidase 1" evidence="1">
    <location>
        <begin position="26"/>
        <end position="584"/>
    </location>
</feature>